<evidence type="ECO:0000313" key="7">
    <source>
        <dbReference type="Proteomes" id="UP001500729"/>
    </source>
</evidence>
<sequence>MAQEDSWTTAMIEKWLVSRLAALTGTELRSIDVGERFSRYGLDSLGANRLLAELGAELGRQLPATLIWGSPTIRSLAEAVSVGAQPAARQVSSPAAASRTDDPVAVVGMSCRFPQADGLDAYWSLLSNGVDAVSDVPKGRWDTDALYDQDPSAPGKVSSRWGGFLDRIDGFDPQFFGISPREAAEMDPQQRLSLELAWEALDNAGIAPHSLRDSRTGVFFGAMWHDYAQFAAGAVDRITQHTATGHDLSIIPARIAYFLGLRGPVMTLNTACSSALVAMHQARQSILLGESSVALVGGISLLVALDSMVAMSRFGAMAPDGRCKAFDSRANGYVRGEGGGVVVLKPLSRALADGNPVYCVLRGSAVNNDGFSNGLTAPSPAAQEQVLRDAYANAGVDPAQVDYVETHGTGTMLGDPIEAGALGAVLGAGRPADRSLILGSVKTNIGHLEAAAGIAGFIKTALSLRHRSIPPSLHFEEPNPHIDFEASRLRVASSRTAWPEREGPALAGVSAFGFGGTNCHVVLERPDTDDLRLVPVAASSPAELRSAVAELREACDRPEASLPELCSAAQGSAFEGPHRIAVTASGVAELVHRLDGYLDGRVLAGTATGEVSEDRPKPVFLFAGQGSQWLNMGKDLLPEPAFRASLQRTDRAMRPYLDASIMDVLLGNDPAWLDDVPLVQPAIFAVQVALADLWRSWGVQPGAVAGQSMGEVAAAHVAQCLSLADAVRIICVRSRIVRDSVAGRGGMAVVELPAEETRRLIARRSSEVSIAVSSSPTATVISGAADAVEDVASELTKSGITVRRIQVDYASHSPQMEPLLPELRSALSGLRPHLGAVPFYSTVTGGLLSGTELNAGYWCDNLREPVLFAETVRLLIDSGHDRFIDVNPHPIVMRNVAQCLSEAGRQGQVLPTMRRAEPGRSALLDSLGSLYCQGQDVNWQRVHPSAGKRTGSPAAEERDTVVLPLSAHTPDALAQGADELAGTLRGGGDLAITDVAFTATHRARHPYRLAVVGDSRDELANALERAAKRGPELVRGKPPVVFVFSGHGAAWSGMGRELVATEPVFRRALGECDAAIQQYAEFSVLEFLQQEQADSEIGRVEHLQPALFAMEVAFAALWRSWGIEPDAVVGQSMGEVAAAHVAGALSLQDAARIICLRSALLGRIRGQGAMALVELSLPDARDLVDRWGGQIEIAASNSPTATLLTGDHVAIEKVLADLDQEGVFGRQMVIDVASHSRQVKPLLAELRSALRDIEPTAGAVPFCSSVTGEVCDGADLDASYWVRNLREPVMFAPATTWLSEQGYQVFLEVSPHPILAPAIEETLHSVGAAGTAIATAHKRRGDRADLLEAVAALFTAGREVDWDRVQPEGGRTVPLPSYPWQRERYWLDCAPAWERRTQAEMVEGVEQLPGPRTAPTDEAVPVADSREAVEDHLTDRVAQVLHLPPDEVPRDVQLSALGMSSLMAMELRNLLLRDLAVTVPVSLVLRAAGISALAAEAFALMGSEQPAVDAGVIVDSMDRIEI</sequence>
<dbReference type="InterPro" id="IPR016039">
    <property type="entry name" value="Thiolase-like"/>
</dbReference>
<dbReference type="PROSITE" id="PS50075">
    <property type="entry name" value="CARRIER"/>
    <property type="match status" value="2"/>
</dbReference>
<dbReference type="Pfam" id="PF22621">
    <property type="entry name" value="CurL-like_PKS_C"/>
    <property type="match status" value="1"/>
</dbReference>
<dbReference type="SMART" id="SM00827">
    <property type="entry name" value="PKS_AT"/>
    <property type="match status" value="2"/>
</dbReference>
<feature type="domain" description="Ketosynthase family 3 (KS3)" evidence="5">
    <location>
        <begin position="101"/>
        <end position="525"/>
    </location>
</feature>
<organism evidence="6 7">
    <name type="scientific">Saccharopolyspora erythraea</name>
    <name type="common">Streptomyces erythraeus</name>
    <dbReference type="NCBI Taxonomy" id="1836"/>
    <lineage>
        <taxon>Bacteria</taxon>
        <taxon>Bacillati</taxon>
        <taxon>Actinomycetota</taxon>
        <taxon>Actinomycetes</taxon>
        <taxon>Pseudonocardiales</taxon>
        <taxon>Pseudonocardiaceae</taxon>
        <taxon>Saccharopolyspora</taxon>
    </lineage>
</organism>
<accession>A0ABN1EDA0</accession>
<dbReference type="InterPro" id="IPR020806">
    <property type="entry name" value="PKS_PP-bd"/>
</dbReference>
<reference evidence="6 7" key="1">
    <citation type="journal article" date="2019" name="Int. J. Syst. Evol. Microbiol.">
        <title>The Global Catalogue of Microorganisms (GCM) 10K type strain sequencing project: providing services to taxonomists for standard genome sequencing and annotation.</title>
        <authorList>
            <consortium name="The Broad Institute Genomics Platform"/>
            <consortium name="The Broad Institute Genome Sequencing Center for Infectious Disease"/>
            <person name="Wu L."/>
            <person name="Ma J."/>
        </authorList>
    </citation>
    <scope>NUCLEOTIDE SEQUENCE [LARGE SCALE GENOMIC DNA]</scope>
    <source>
        <strain evidence="6 7">JCM 10303</strain>
    </source>
</reference>
<dbReference type="SUPFAM" id="SSF53901">
    <property type="entry name" value="Thiolase-like"/>
    <property type="match status" value="1"/>
</dbReference>
<keyword evidence="7" id="KW-1185">Reference proteome</keyword>
<dbReference type="PROSITE" id="PS52004">
    <property type="entry name" value="KS3_2"/>
    <property type="match status" value="1"/>
</dbReference>
<dbReference type="SUPFAM" id="SSF47336">
    <property type="entry name" value="ACP-like"/>
    <property type="match status" value="2"/>
</dbReference>
<dbReference type="SMART" id="SM00823">
    <property type="entry name" value="PKS_PP"/>
    <property type="match status" value="2"/>
</dbReference>
<proteinExistence type="predicted"/>
<evidence type="ECO:0000259" key="5">
    <source>
        <dbReference type="PROSITE" id="PS52004"/>
    </source>
</evidence>
<dbReference type="Pfam" id="PF00698">
    <property type="entry name" value="Acyl_transf_1"/>
    <property type="match status" value="2"/>
</dbReference>
<evidence type="ECO:0000259" key="4">
    <source>
        <dbReference type="PROSITE" id="PS50075"/>
    </source>
</evidence>
<dbReference type="CDD" id="cd00833">
    <property type="entry name" value="PKS"/>
    <property type="match status" value="1"/>
</dbReference>
<evidence type="ECO:0000256" key="3">
    <source>
        <dbReference type="ARBA" id="ARBA00022679"/>
    </source>
</evidence>
<keyword evidence="1" id="KW-0596">Phosphopantetheine</keyword>
<dbReference type="InterPro" id="IPR036736">
    <property type="entry name" value="ACP-like_sf"/>
</dbReference>
<dbReference type="RefSeq" id="WP_009951128.1">
    <property type="nucleotide sequence ID" value="NZ_BAAAGS010000106.1"/>
</dbReference>
<dbReference type="EMBL" id="BAAAGS010000106">
    <property type="protein sequence ID" value="GAA0563804.1"/>
    <property type="molecule type" value="Genomic_DNA"/>
</dbReference>
<keyword evidence="2" id="KW-0597">Phosphoprotein</keyword>
<evidence type="ECO:0000313" key="6">
    <source>
        <dbReference type="EMBL" id="GAA0563804.1"/>
    </source>
</evidence>
<dbReference type="Pfam" id="PF16197">
    <property type="entry name" value="KAsynt_C_assoc"/>
    <property type="match status" value="1"/>
</dbReference>
<dbReference type="SUPFAM" id="SSF52151">
    <property type="entry name" value="FabD/lysophospholipase-like"/>
    <property type="match status" value="2"/>
</dbReference>
<evidence type="ECO:0000256" key="2">
    <source>
        <dbReference type="ARBA" id="ARBA00022553"/>
    </source>
</evidence>
<dbReference type="Pfam" id="PF02801">
    <property type="entry name" value="Ketoacyl-synt_C"/>
    <property type="match status" value="1"/>
</dbReference>
<feature type="domain" description="Carrier" evidence="4">
    <location>
        <begin position="7"/>
        <end position="84"/>
    </location>
</feature>
<dbReference type="Gene3D" id="3.30.70.3290">
    <property type="match status" value="2"/>
</dbReference>
<dbReference type="InterPro" id="IPR018201">
    <property type="entry name" value="Ketoacyl_synth_AS"/>
</dbReference>
<dbReference type="Gene3D" id="1.10.1200.10">
    <property type="entry name" value="ACP-like"/>
    <property type="match status" value="2"/>
</dbReference>
<dbReference type="Gene3D" id="3.40.47.10">
    <property type="match status" value="1"/>
</dbReference>
<dbReference type="Pfam" id="PF00550">
    <property type="entry name" value="PP-binding"/>
    <property type="match status" value="2"/>
</dbReference>
<dbReference type="SMART" id="SM00825">
    <property type="entry name" value="PKS_KS"/>
    <property type="match status" value="1"/>
</dbReference>
<dbReference type="InterPro" id="IPR050091">
    <property type="entry name" value="PKS_NRPS_Biosynth_Enz"/>
</dbReference>
<evidence type="ECO:0000256" key="1">
    <source>
        <dbReference type="ARBA" id="ARBA00022450"/>
    </source>
</evidence>
<gene>
    <name evidence="6" type="ORF">GCM10009533_70020</name>
</gene>
<dbReference type="Gene3D" id="3.40.366.10">
    <property type="entry name" value="Malonyl-Coenzyme A Acyl Carrier Protein, domain 2"/>
    <property type="match status" value="2"/>
</dbReference>
<feature type="domain" description="Carrier" evidence="4">
    <location>
        <begin position="1424"/>
        <end position="1501"/>
    </location>
</feature>
<dbReference type="InterPro" id="IPR014043">
    <property type="entry name" value="Acyl_transferase_dom"/>
</dbReference>
<dbReference type="PROSITE" id="PS00012">
    <property type="entry name" value="PHOSPHOPANTETHEINE"/>
    <property type="match status" value="2"/>
</dbReference>
<name>A0ABN1EDA0_SACER</name>
<dbReference type="PROSITE" id="PS00606">
    <property type="entry name" value="KS3_1"/>
    <property type="match status" value="1"/>
</dbReference>
<dbReference type="InterPro" id="IPR009081">
    <property type="entry name" value="PP-bd_ACP"/>
</dbReference>
<dbReference type="InterPro" id="IPR016035">
    <property type="entry name" value="Acyl_Trfase/lysoPLipase"/>
</dbReference>
<dbReference type="InterPro" id="IPR006162">
    <property type="entry name" value="Ppantetheine_attach_site"/>
</dbReference>
<dbReference type="PANTHER" id="PTHR43775:SF37">
    <property type="entry name" value="SI:DKEY-61P9.11"/>
    <property type="match status" value="1"/>
</dbReference>
<dbReference type="InterPro" id="IPR014031">
    <property type="entry name" value="Ketoacyl_synth_C"/>
</dbReference>
<dbReference type="InterPro" id="IPR020841">
    <property type="entry name" value="PKS_Beta-ketoAc_synthase_dom"/>
</dbReference>
<dbReference type="InterPro" id="IPR001227">
    <property type="entry name" value="Ac_transferase_dom_sf"/>
</dbReference>
<dbReference type="InterPro" id="IPR032821">
    <property type="entry name" value="PKS_assoc"/>
</dbReference>
<keyword evidence="3" id="KW-0808">Transferase</keyword>
<protein>
    <submittedName>
        <fullName evidence="6">Uncharacterized protein</fullName>
    </submittedName>
</protein>
<dbReference type="SUPFAM" id="SSF55048">
    <property type="entry name" value="Probable ACP-binding domain of malonyl-CoA ACP transacylase"/>
    <property type="match status" value="2"/>
</dbReference>
<dbReference type="InterPro" id="IPR014030">
    <property type="entry name" value="Ketoacyl_synth_N"/>
</dbReference>
<dbReference type="InterPro" id="IPR016036">
    <property type="entry name" value="Malonyl_transacylase_ACP-bd"/>
</dbReference>
<comment type="caution">
    <text evidence="6">The sequence shown here is derived from an EMBL/GenBank/DDBJ whole genome shotgun (WGS) entry which is preliminary data.</text>
</comment>
<dbReference type="PANTHER" id="PTHR43775">
    <property type="entry name" value="FATTY ACID SYNTHASE"/>
    <property type="match status" value="1"/>
</dbReference>
<dbReference type="Pfam" id="PF00109">
    <property type="entry name" value="ketoacyl-synt"/>
    <property type="match status" value="1"/>
</dbReference>
<dbReference type="Proteomes" id="UP001500729">
    <property type="component" value="Unassembled WGS sequence"/>
</dbReference>